<feature type="region of interest" description="Disordered" evidence="1">
    <location>
        <begin position="72"/>
        <end position="104"/>
    </location>
</feature>
<name>A0AAE0JI63_9PEZI</name>
<dbReference type="AlphaFoldDB" id="A0AAE0JI63"/>
<gene>
    <name evidence="2" type="ORF">B0H65DRAFT_441872</name>
</gene>
<protein>
    <submittedName>
        <fullName evidence="2">Uncharacterized protein</fullName>
    </submittedName>
</protein>
<accession>A0AAE0JI63</accession>
<keyword evidence="3" id="KW-1185">Reference proteome</keyword>
<sequence>MDNVCSCCVGWDDKKKQEQEGKMTFDVDDHQEQGGFTHQRNPSQIAPVLATALLFQPFPPVRHAKRLVRPESEVHVEVSSNRHQPPPIPEASHEEDDEFKVQMR</sequence>
<reference evidence="2" key="2">
    <citation type="submission" date="2023-06" db="EMBL/GenBank/DDBJ databases">
        <authorList>
            <consortium name="Lawrence Berkeley National Laboratory"/>
            <person name="Haridas S."/>
            <person name="Hensen N."/>
            <person name="Bonometti L."/>
            <person name="Westerberg I."/>
            <person name="Brannstrom I.O."/>
            <person name="Guillou S."/>
            <person name="Cros-Aarteil S."/>
            <person name="Calhoun S."/>
            <person name="Kuo A."/>
            <person name="Mondo S."/>
            <person name="Pangilinan J."/>
            <person name="Riley R."/>
            <person name="Labutti K."/>
            <person name="Andreopoulos B."/>
            <person name="Lipzen A."/>
            <person name="Chen C."/>
            <person name="Yanf M."/>
            <person name="Daum C."/>
            <person name="Ng V."/>
            <person name="Clum A."/>
            <person name="Steindorff A."/>
            <person name="Ohm R."/>
            <person name="Martin F."/>
            <person name="Silar P."/>
            <person name="Natvig D."/>
            <person name="Lalanne C."/>
            <person name="Gautier V."/>
            <person name="Ament-Velasquez S.L."/>
            <person name="Kruys A."/>
            <person name="Hutchinson M.I."/>
            <person name="Powell A.J."/>
            <person name="Barry K."/>
            <person name="Miller A.N."/>
            <person name="Grigoriev I.V."/>
            <person name="Debuchy R."/>
            <person name="Gladieux P."/>
            <person name="Thoren M.H."/>
            <person name="Johannesson H."/>
        </authorList>
    </citation>
    <scope>NUCLEOTIDE SEQUENCE</scope>
    <source>
        <strain evidence="2">CBS 560.94</strain>
    </source>
</reference>
<comment type="caution">
    <text evidence="2">The sequence shown here is derived from an EMBL/GenBank/DDBJ whole genome shotgun (WGS) entry which is preliminary data.</text>
</comment>
<dbReference type="GeneID" id="87862704"/>
<dbReference type="Proteomes" id="UP001278500">
    <property type="component" value="Unassembled WGS sequence"/>
</dbReference>
<organism evidence="2 3">
    <name type="scientific">Neurospora tetraspora</name>
    <dbReference type="NCBI Taxonomy" id="94610"/>
    <lineage>
        <taxon>Eukaryota</taxon>
        <taxon>Fungi</taxon>
        <taxon>Dikarya</taxon>
        <taxon>Ascomycota</taxon>
        <taxon>Pezizomycotina</taxon>
        <taxon>Sordariomycetes</taxon>
        <taxon>Sordariomycetidae</taxon>
        <taxon>Sordariales</taxon>
        <taxon>Sordariaceae</taxon>
        <taxon>Neurospora</taxon>
    </lineage>
</organism>
<dbReference type="RefSeq" id="XP_062683430.1">
    <property type="nucleotide sequence ID" value="XM_062825550.1"/>
</dbReference>
<evidence type="ECO:0000313" key="2">
    <source>
        <dbReference type="EMBL" id="KAK3348348.1"/>
    </source>
</evidence>
<evidence type="ECO:0000313" key="3">
    <source>
        <dbReference type="Proteomes" id="UP001278500"/>
    </source>
</evidence>
<proteinExistence type="predicted"/>
<reference evidence="2" key="1">
    <citation type="journal article" date="2023" name="Mol. Phylogenet. Evol.">
        <title>Genome-scale phylogeny and comparative genomics of the fungal order Sordariales.</title>
        <authorList>
            <person name="Hensen N."/>
            <person name="Bonometti L."/>
            <person name="Westerberg I."/>
            <person name="Brannstrom I.O."/>
            <person name="Guillou S."/>
            <person name="Cros-Aarteil S."/>
            <person name="Calhoun S."/>
            <person name="Haridas S."/>
            <person name="Kuo A."/>
            <person name="Mondo S."/>
            <person name="Pangilinan J."/>
            <person name="Riley R."/>
            <person name="LaButti K."/>
            <person name="Andreopoulos B."/>
            <person name="Lipzen A."/>
            <person name="Chen C."/>
            <person name="Yan M."/>
            <person name="Daum C."/>
            <person name="Ng V."/>
            <person name="Clum A."/>
            <person name="Steindorff A."/>
            <person name="Ohm R.A."/>
            <person name="Martin F."/>
            <person name="Silar P."/>
            <person name="Natvig D.O."/>
            <person name="Lalanne C."/>
            <person name="Gautier V."/>
            <person name="Ament-Velasquez S.L."/>
            <person name="Kruys A."/>
            <person name="Hutchinson M.I."/>
            <person name="Powell A.J."/>
            <person name="Barry K."/>
            <person name="Miller A.N."/>
            <person name="Grigoriev I.V."/>
            <person name="Debuchy R."/>
            <person name="Gladieux P."/>
            <person name="Hiltunen Thoren M."/>
            <person name="Johannesson H."/>
        </authorList>
    </citation>
    <scope>NUCLEOTIDE SEQUENCE</scope>
    <source>
        <strain evidence="2">CBS 560.94</strain>
    </source>
</reference>
<dbReference type="EMBL" id="JAUEPP010000003">
    <property type="protein sequence ID" value="KAK3348348.1"/>
    <property type="molecule type" value="Genomic_DNA"/>
</dbReference>
<evidence type="ECO:0000256" key="1">
    <source>
        <dbReference type="SAM" id="MobiDB-lite"/>
    </source>
</evidence>